<gene>
    <name evidence="1" type="ORF">PVL29_009629</name>
</gene>
<dbReference type="AlphaFoldDB" id="A0AA39DS86"/>
<evidence type="ECO:0000313" key="2">
    <source>
        <dbReference type="Proteomes" id="UP001168098"/>
    </source>
</evidence>
<dbReference type="InterPro" id="IPR052751">
    <property type="entry name" value="Plant_MAPKKK"/>
</dbReference>
<proteinExistence type="predicted"/>
<dbReference type="PANTHER" id="PTHR48011">
    <property type="entry name" value="CCR4-NOT TRANSCRIPTIONAL COMPLEX SUBUNIT CAF120-RELATED"/>
    <property type="match status" value="1"/>
</dbReference>
<organism evidence="1 2">
    <name type="scientific">Vitis rotundifolia</name>
    <name type="common">Muscadine grape</name>
    <dbReference type="NCBI Taxonomy" id="103349"/>
    <lineage>
        <taxon>Eukaryota</taxon>
        <taxon>Viridiplantae</taxon>
        <taxon>Streptophyta</taxon>
        <taxon>Embryophyta</taxon>
        <taxon>Tracheophyta</taxon>
        <taxon>Spermatophyta</taxon>
        <taxon>Magnoliopsida</taxon>
        <taxon>eudicotyledons</taxon>
        <taxon>Gunneridae</taxon>
        <taxon>Pentapetalae</taxon>
        <taxon>rosids</taxon>
        <taxon>Vitales</taxon>
        <taxon>Vitaceae</taxon>
        <taxon>Viteae</taxon>
        <taxon>Vitis</taxon>
    </lineage>
</organism>
<evidence type="ECO:0000313" key="1">
    <source>
        <dbReference type="EMBL" id="KAJ9693760.1"/>
    </source>
</evidence>
<dbReference type="EMBL" id="JARBHA010000008">
    <property type="protein sequence ID" value="KAJ9693760.1"/>
    <property type="molecule type" value="Genomic_DNA"/>
</dbReference>
<dbReference type="Proteomes" id="UP001168098">
    <property type="component" value="Unassembled WGS sequence"/>
</dbReference>
<sequence>MVSGKPMWEDCGADTLFRIRFSDELLKFLAQLSDLGRDFLKKCLRREPTERWKASLRSVLDCFNFRDLKKLNGVGRGGAGIGIYYTRPALPRLI</sequence>
<dbReference type="InterPro" id="IPR011009">
    <property type="entry name" value="Kinase-like_dom_sf"/>
</dbReference>
<dbReference type="GO" id="GO:0007165">
    <property type="term" value="P:signal transduction"/>
    <property type="evidence" value="ECO:0007669"/>
    <property type="project" value="TreeGrafter"/>
</dbReference>
<accession>A0AA39DS86</accession>
<keyword evidence="2" id="KW-1185">Reference proteome</keyword>
<dbReference type="PANTHER" id="PTHR48011:SF7">
    <property type="entry name" value="F10K1.14 PROTEIN"/>
    <property type="match status" value="1"/>
</dbReference>
<dbReference type="GO" id="GO:0004672">
    <property type="term" value="F:protein kinase activity"/>
    <property type="evidence" value="ECO:0007669"/>
    <property type="project" value="TreeGrafter"/>
</dbReference>
<reference evidence="1 2" key="1">
    <citation type="journal article" date="2023" name="BMC Biotechnol.">
        <title>Vitis rotundifolia cv Carlos genome sequencing.</title>
        <authorList>
            <person name="Huff M."/>
            <person name="Hulse-Kemp A."/>
            <person name="Scheffler B."/>
            <person name="Youngblood R."/>
            <person name="Simpson S."/>
            <person name="Babiker E."/>
            <person name="Staton M."/>
        </authorList>
    </citation>
    <scope>NUCLEOTIDE SEQUENCE [LARGE SCALE GENOMIC DNA]</scope>
    <source>
        <tissue evidence="1">Leaf</tissue>
    </source>
</reference>
<name>A0AA39DS86_VITRO</name>
<dbReference type="SUPFAM" id="SSF56112">
    <property type="entry name" value="Protein kinase-like (PK-like)"/>
    <property type="match status" value="1"/>
</dbReference>
<protein>
    <submittedName>
        <fullName evidence="1">Uncharacterized protein</fullName>
    </submittedName>
</protein>
<comment type="caution">
    <text evidence="1">The sequence shown here is derived from an EMBL/GenBank/DDBJ whole genome shotgun (WGS) entry which is preliminary data.</text>
</comment>